<sequence length="150" mass="15600">GRERRGDPPPPAEADRLRGAAVPGPRRQKGDSGPSRPLELAQEGRGRCPGRGRTRRDGGSLPRPRQARRGRPPGARGAAGVPEGLCPAAPAREKEPGRARDRALAGGAPLVGAGAGDRPAMLQAPAVGRRGGGRRPRPLRLLVTLADPRL</sequence>
<feature type="compositionally biased region" description="Basic and acidic residues" evidence="1">
    <location>
        <begin position="91"/>
        <end position="103"/>
    </location>
</feature>
<accession>A0A6J4S5C6</accession>
<protein>
    <submittedName>
        <fullName evidence="2">Uncharacterized protein</fullName>
    </submittedName>
</protein>
<proteinExistence type="predicted"/>
<feature type="region of interest" description="Disordered" evidence="1">
    <location>
        <begin position="1"/>
        <end position="118"/>
    </location>
</feature>
<evidence type="ECO:0000313" key="2">
    <source>
        <dbReference type="EMBL" id="CAA9483207.1"/>
    </source>
</evidence>
<name>A0A6J4S5C6_9ACTN</name>
<feature type="non-terminal residue" evidence="2">
    <location>
        <position position="1"/>
    </location>
</feature>
<organism evidence="2">
    <name type="scientific">uncultured Solirubrobacteraceae bacterium</name>
    <dbReference type="NCBI Taxonomy" id="1162706"/>
    <lineage>
        <taxon>Bacteria</taxon>
        <taxon>Bacillati</taxon>
        <taxon>Actinomycetota</taxon>
        <taxon>Thermoleophilia</taxon>
        <taxon>Solirubrobacterales</taxon>
        <taxon>Solirubrobacteraceae</taxon>
        <taxon>environmental samples</taxon>
    </lineage>
</organism>
<reference evidence="2" key="1">
    <citation type="submission" date="2020-02" db="EMBL/GenBank/DDBJ databases">
        <authorList>
            <person name="Meier V. D."/>
        </authorList>
    </citation>
    <scope>NUCLEOTIDE SEQUENCE</scope>
    <source>
        <strain evidence="2">AVDCRST_MAG13</strain>
    </source>
</reference>
<dbReference type="AlphaFoldDB" id="A0A6J4S5C6"/>
<evidence type="ECO:0000256" key="1">
    <source>
        <dbReference type="SAM" id="MobiDB-lite"/>
    </source>
</evidence>
<dbReference type="EMBL" id="CADCVO010000202">
    <property type="protein sequence ID" value="CAA9483207.1"/>
    <property type="molecule type" value="Genomic_DNA"/>
</dbReference>
<feature type="non-terminal residue" evidence="2">
    <location>
        <position position="150"/>
    </location>
</feature>
<feature type="compositionally biased region" description="Basic and acidic residues" evidence="1">
    <location>
        <begin position="1"/>
        <end position="18"/>
    </location>
</feature>
<gene>
    <name evidence="2" type="ORF">AVDCRST_MAG13-1293</name>
</gene>